<organism evidence="6 7">
    <name type="scientific">Paenibacillus glycanilyticus</name>
    <dbReference type="NCBI Taxonomy" id="126569"/>
    <lineage>
        <taxon>Bacteria</taxon>
        <taxon>Bacillati</taxon>
        <taxon>Bacillota</taxon>
        <taxon>Bacilli</taxon>
        <taxon>Bacillales</taxon>
        <taxon>Paenibacillaceae</taxon>
        <taxon>Paenibacillus</taxon>
    </lineage>
</organism>
<keyword evidence="2" id="KW-0479">Metal-binding</keyword>
<keyword evidence="3" id="KW-0378">Hydrolase</keyword>
<evidence type="ECO:0000256" key="1">
    <source>
        <dbReference type="ARBA" id="ARBA00001947"/>
    </source>
</evidence>
<dbReference type="PANTHER" id="PTHR35005">
    <property type="entry name" value="3-DEHYDRO-SCYLLO-INOSOSE HYDROLASE"/>
    <property type="match status" value="1"/>
</dbReference>
<dbReference type="PANTHER" id="PTHR35005:SF1">
    <property type="entry name" value="2-AMINO-5-FORMYLAMINO-6-RIBOSYLAMINOPYRIMIDIN-4(3H)-ONE 5'-MONOPHOSPHATE DEFORMYLASE"/>
    <property type="match status" value="1"/>
</dbReference>
<dbReference type="Proteomes" id="UP001157114">
    <property type="component" value="Unassembled WGS sequence"/>
</dbReference>
<name>A0ABQ6GHS8_9BACL</name>
<dbReference type="EMBL" id="BSSQ01000016">
    <property type="protein sequence ID" value="GLX69830.1"/>
    <property type="molecule type" value="Genomic_DNA"/>
</dbReference>
<proteinExistence type="inferred from homology"/>
<sequence length="272" mass="29539">MFFRYQGEAYDRRFLPRLTTEEIAAMNKDEVLLVLPVGAVEQHGPHMPVFTDTLIGEAMLAAAFEHLPEDAPIWLLPSVSYGKSTEHAGHPGTITLSAKTLMAVLEDISASLARSGFRKLLLFNTHGGNADLLGMMAREIRIATGLEVYRLDPGAVGYSDSFTDEAEKSCGIHAGDVETSLVMAMCPGWVNAELAPREMPKFPDSRFFSFRSRSFAWVMNDISRSGVAGDATKASAERGESMLQIAGPLLAEALAHIAAFDMESLKMGDAQP</sequence>
<evidence type="ECO:0000256" key="4">
    <source>
        <dbReference type="ARBA" id="ARBA00022833"/>
    </source>
</evidence>
<comment type="cofactor">
    <cofactor evidence="1">
        <name>Zn(2+)</name>
        <dbReference type="ChEBI" id="CHEBI:29105"/>
    </cofactor>
</comment>
<dbReference type="InterPro" id="IPR024087">
    <property type="entry name" value="Creatininase-like_sf"/>
</dbReference>
<comment type="similarity">
    <text evidence="5">Belongs to the creatininase superfamily.</text>
</comment>
<dbReference type="Gene3D" id="3.40.50.10310">
    <property type="entry name" value="Creatininase"/>
    <property type="match status" value="1"/>
</dbReference>
<dbReference type="SUPFAM" id="SSF102215">
    <property type="entry name" value="Creatininase"/>
    <property type="match status" value="1"/>
</dbReference>
<reference evidence="6 7" key="1">
    <citation type="submission" date="2023-03" db="EMBL/GenBank/DDBJ databases">
        <title>Draft genome sequence of the bacteria which degrade cell wall of Tricholomamatutake.</title>
        <authorList>
            <person name="Konishi Y."/>
            <person name="Fukuta Y."/>
            <person name="Shirasaka N."/>
        </authorList>
    </citation>
    <scope>NUCLEOTIDE SEQUENCE [LARGE SCALE GENOMIC DNA]</scope>
    <source>
        <strain evidence="7">mu1</strain>
    </source>
</reference>
<gene>
    <name evidence="6" type="ORF">MU1_41760</name>
</gene>
<evidence type="ECO:0000313" key="6">
    <source>
        <dbReference type="EMBL" id="GLX69830.1"/>
    </source>
</evidence>
<keyword evidence="7" id="KW-1185">Reference proteome</keyword>
<evidence type="ECO:0000256" key="5">
    <source>
        <dbReference type="ARBA" id="ARBA00024029"/>
    </source>
</evidence>
<evidence type="ECO:0000256" key="2">
    <source>
        <dbReference type="ARBA" id="ARBA00022723"/>
    </source>
</evidence>
<comment type="caution">
    <text evidence="6">The sequence shown here is derived from an EMBL/GenBank/DDBJ whole genome shotgun (WGS) entry which is preliminary data.</text>
</comment>
<evidence type="ECO:0000313" key="7">
    <source>
        <dbReference type="Proteomes" id="UP001157114"/>
    </source>
</evidence>
<keyword evidence="4" id="KW-0862">Zinc</keyword>
<evidence type="ECO:0000256" key="3">
    <source>
        <dbReference type="ARBA" id="ARBA00022801"/>
    </source>
</evidence>
<accession>A0ABQ6GHS8</accession>
<protein>
    <submittedName>
        <fullName evidence="6">Creatininase</fullName>
    </submittedName>
</protein>
<dbReference type="RefSeq" id="WP_284240603.1">
    <property type="nucleotide sequence ID" value="NZ_BSSQ01000016.1"/>
</dbReference>
<dbReference type="InterPro" id="IPR003785">
    <property type="entry name" value="Creatininase/forma_Hydrolase"/>
</dbReference>
<dbReference type="Pfam" id="PF02633">
    <property type="entry name" value="Creatininase"/>
    <property type="match status" value="1"/>
</dbReference>